<reference evidence="7 8" key="1">
    <citation type="journal article" date="2011" name="PLoS Genet.">
        <title>Genome sequencing and comparative transcriptomics of the model entomopathogenic fungi Metarhizium anisopliae and M. acridum.</title>
        <authorList>
            <person name="Gao Q."/>
            <person name="Jin K."/>
            <person name="Ying S.H."/>
            <person name="Zhang Y."/>
            <person name="Xiao G."/>
            <person name="Shang Y."/>
            <person name="Duan Z."/>
            <person name="Hu X."/>
            <person name="Xie X.Q."/>
            <person name="Zhou G."/>
            <person name="Peng G."/>
            <person name="Luo Z."/>
            <person name="Huang W."/>
            <person name="Wang B."/>
            <person name="Fang W."/>
            <person name="Wang S."/>
            <person name="Zhong Y."/>
            <person name="Ma L.J."/>
            <person name="St Leger R.J."/>
            <person name="Zhao G.P."/>
            <person name="Pei Y."/>
            <person name="Feng M.G."/>
            <person name="Xia Y."/>
            <person name="Wang C."/>
        </authorList>
    </citation>
    <scope>NUCLEOTIDE SEQUENCE [LARGE SCALE GENOMIC DNA]</scope>
    <source>
        <strain evidence="7 8">CQMa 102</strain>
    </source>
</reference>
<dbReference type="STRING" id="655827.E9ECH5"/>
<dbReference type="GO" id="GO:0008061">
    <property type="term" value="F:chitin binding"/>
    <property type="evidence" value="ECO:0007669"/>
    <property type="project" value="UniProtKB-KW"/>
</dbReference>
<dbReference type="EC" id="3.2.1.14" evidence="2"/>
<comment type="similarity">
    <text evidence="1">Belongs to the glycosyl hydrolase 18 family. Chitinase class V subfamily.</text>
</comment>
<dbReference type="HOGENOM" id="CLU_569950_0_0_1"/>
<feature type="region of interest" description="Disordered" evidence="5">
    <location>
        <begin position="435"/>
        <end position="479"/>
    </location>
</feature>
<protein>
    <recommendedName>
        <fullName evidence="2">chitinase</fullName>
        <ecNumber evidence="2">3.2.1.14</ecNumber>
    </recommendedName>
</protein>
<dbReference type="InterPro" id="IPR017853">
    <property type="entry name" value="GH"/>
</dbReference>
<evidence type="ECO:0000256" key="3">
    <source>
        <dbReference type="ARBA" id="ARBA00022669"/>
    </source>
</evidence>
<dbReference type="Gene3D" id="3.10.50.10">
    <property type="match status" value="1"/>
</dbReference>
<dbReference type="InterPro" id="IPR011583">
    <property type="entry name" value="Chitinase_II/V-like_cat"/>
</dbReference>
<dbReference type="eggNOG" id="KOG2806">
    <property type="taxonomic scope" value="Eukaryota"/>
</dbReference>
<dbReference type="SUPFAM" id="SSF51445">
    <property type="entry name" value="(Trans)glycosidases"/>
    <property type="match status" value="1"/>
</dbReference>
<evidence type="ECO:0000256" key="5">
    <source>
        <dbReference type="SAM" id="MobiDB-lite"/>
    </source>
</evidence>
<dbReference type="Pfam" id="PF00704">
    <property type="entry name" value="Glyco_hydro_18"/>
    <property type="match status" value="1"/>
</dbReference>
<dbReference type="InterPro" id="IPR029070">
    <property type="entry name" value="Chitinase_insertion_sf"/>
</dbReference>
<dbReference type="SMART" id="SM00636">
    <property type="entry name" value="Glyco_18"/>
    <property type="match status" value="1"/>
</dbReference>
<gene>
    <name evidence="7" type="ORF">MAC_07573</name>
</gene>
<keyword evidence="8" id="KW-1185">Reference proteome</keyword>
<dbReference type="GO" id="GO:0005975">
    <property type="term" value="P:carbohydrate metabolic process"/>
    <property type="evidence" value="ECO:0007669"/>
    <property type="project" value="InterPro"/>
</dbReference>
<evidence type="ECO:0000256" key="4">
    <source>
        <dbReference type="ARBA" id="ARBA00023026"/>
    </source>
</evidence>
<keyword evidence="4" id="KW-0843">Virulence</keyword>
<evidence type="ECO:0000256" key="1">
    <source>
        <dbReference type="ARBA" id="ARBA00008682"/>
    </source>
</evidence>
<dbReference type="Proteomes" id="UP000002499">
    <property type="component" value="Unassembled WGS sequence"/>
</dbReference>
<dbReference type="Gene3D" id="3.20.20.80">
    <property type="entry name" value="Glycosidases"/>
    <property type="match status" value="2"/>
</dbReference>
<dbReference type="AlphaFoldDB" id="E9ECH5"/>
<name>E9ECH5_METAQ</name>
<dbReference type="InParanoid" id="E9ECH5"/>
<dbReference type="InterPro" id="IPR053214">
    <property type="entry name" value="LysM12-like"/>
</dbReference>
<accession>E9ECH5</accession>
<dbReference type="EMBL" id="GL698549">
    <property type="protein sequence ID" value="EFY86352.1"/>
    <property type="molecule type" value="Genomic_DNA"/>
</dbReference>
<evidence type="ECO:0000259" key="6">
    <source>
        <dbReference type="SMART" id="SM00636"/>
    </source>
</evidence>
<proteinExistence type="inferred from homology"/>
<dbReference type="OrthoDB" id="4957123at2759"/>
<keyword evidence="3" id="KW-0147">Chitin-binding</keyword>
<sequence length="479" mass="53779">MILRPTGSIPSIHIRQIAKGNFPGNNETLAMSSGHLDSEGKDLWEDFKKLPNVKRILSLGGWAYSTEPATYGIIRNAIVNNSQVFAGNCAQFVKDEGIDGVDIDWKYPGAFPFDRIASIVDCIVYMAYDLHGQWDAGNPNAFDECPSGRCIRSHGSRTDSSANPGRCTNTRGYLAYAEIKEVKRAGVNVKTFHDDDSNTDVLLYNADHVGYTTPTTKDTRRTDWRKLNFAGTIDWTVDLQKFSEDEMTNTDQPISGQACVSGHDVTLETAEMCEFACEHDFCPPFLCICDEKGKLKGLPAEKKDVEGHHLGTFCNESQPQWATITCPPEAGKPNWRQDGKATLTWAVQHDGNEWEDKAHRQEPQCERDEYPPAYPMNMQDDAWKWGGQPQGNGQLVRFLPAKQNQKAGKLWQGICFEGPVGAISDTDLVNRVRNTPAKQQDVFKDADKPPPLPRLQLPKDHDGKWRKPTPQRWRPWPCI</sequence>
<dbReference type="PANTHER" id="PTHR47700:SF2">
    <property type="entry name" value="CHITINASE"/>
    <property type="match status" value="1"/>
</dbReference>
<dbReference type="PANTHER" id="PTHR47700">
    <property type="entry name" value="V CHITINASE, PUTATIVE (AFU_ORTHOLOGUE AFUA_6G13720)-RELATED"/>
    <property type="match status" value="1"/>
</dbReference>
<feature type="domain" description="Chitinase II/V-like catalytic" evidence="6">
    <location>
        <begin position="16"/>
        <end position="240"/>
    </location>
</feature>
<dbReference type="InterPro" id="IPR001223">
    <property type="entry name" value="Glyco_hydro18_cat"/>
</dbReference>
<evidence type="ECO:0000256" key="2">
    <source>
        <dbReference type="ARBA" id="ARBA00012729"/>
    </source>
</evidence>
<evidence type="ECO:0000313" key="7">
    <source>
        <dbReference type="EMBL" id="EFY86352.1"/>
    </source>
</evidence>
<dbReference type="GO" id="GO:0008843">
    <property type="term" value="F:endochitinase activity"/>
    <property type="evidence" value="ECO:0007669"/>
    <property type="project" value="UniProtKB-EC"/>
</dbReference>
<evidence type="ECO:0000313" key="8">
    <source>
        <dbReference type="Proteomes" id="UP000002499"/>
    </source>
</evidence>
<organism evidence="8">
    <name type="scientific">Metarhizium acridum (strain CQMa 102)</name>
    <dbReference type="NCBI Taxonomy" id="655827"/>
    <lineage>
        <taxon>Eukaryota</taxon>
        <taxon>Fungi</taxon>
        <taxon>Dikarya</taxon>
        <taxon>Ascomycota</taxon>
        <taxon>Pezizomycotina</taxon>
        <taxon>Sordariomycetes</taxon>
        <taxon>Hypocreomycetidae</taxon>
        <taxon>Hypocreales</taxon>
        <taxon>Clavicipitaceae</taxon>
        <taxon>Metarhizium</taxon>
    </lineage>
</organism>